<name>A0A9Q0V5I0_SALVM</name>
<dbReference type="PANTHER" id="PTHR31344">
    <property type="entry name" value="NUCLEAR PORE COMPLEX PROTEIN NUP205"/>
    <property type="match status" value="1"/>
</dbReference>
<keyword evidence="6" id="KW-1185">Reference proteome</keyword>
<comment type="caution">
    <text evidence="5">The sequence shown here is derived from an EMBL/GenBank/DDBJ whole genome shotgun (WGS) entry which is preliminary data.</text>
</comment>
<reference evidence="5" key="2">
    <citation type="journal article" date="2023" name="Int. J. Mol. Sci.">
        <title>De Novo Assembly and Annotation of 11 Diverse Shrub Willow (Salix) Genomes Reveals Novel Gene Organization in Sex-Linked Regions.</title>
        <authorList>
            <person name="Hyden B."/>
            <person name="Feng K."/>
            <person name="Yates T.B."/>
            <person name="Jawdy S."/>
            <person name="Cereghino C."/>
            <person name="Smart L.B."/>
            <person name="Muchero W."/>
        </authorList>
    </citation>
    <scope>NUCLEOTIDE SEQUENCE [LARGE SCALE GENOMIC DNA]</scope>
    <source>
        <tissue evidence="5">Shoot tip</tissue>
    </source>
</reference>
<evidence type="ECO:0000313" key="6">
    <source>
        <dbReference type="Proteomes" id="UP001151529"/>
    </source>
</evidence>
<accession>A0A9Q0V5I0</accession>
<reference evidence="5" key="1">
    <citation type="submission" date="2022-11" db="EMBL/GenBank/DDBJ databases">
        <authorList>
            <person name="Hyden B.L."/>
            <person name="Feng K."/>
            <person name="Yates T."/>
            <person name="Jawdy S."/>
            <person name="Smart L.B."/>
            <person name="Muchero W."/>
        </authorList>
    </citation>
    <scope>NUCLEOTIDE SEQUENCE</scope>
    <source>
        <tissue evidence="5">Shoot tip</tissue>
    </source>
</reference>
<keyword evidence="3" id="KW-0813">Transport</keyword>
<evidence type="ECO:0000256" key="3">
    <source>
        <dbReference type="ARBA" id="ARBA00022448"/>
    </source>
</evidence>
<comment type="similarity">
    <text evidence="2">Belongs to the NUP186/NUP192/NUP205 family.</text>
</comment>
<evidence type="ECO:0000256" key="2">
    <source>
        <dbReference type="ARBA" id="ARBA00005892"/>
    </source>
</evidence>
<keyword evidence="4" id="KW-0539">Nucleus</keyword>
<dbReference type="OrthoDB" id="2019644at2759"/>
<evidence type="ECO:0000256" key="1">
    <source>
        <dbReference type="ARBA" id="ARBA00004123"/>
    </source>
</evidence>
<dbReference type="GO" id="GO:0005643">
    <property type="term" value="C:nuclear pore"/>
    <property type="evidence" value="ECO:0007669"/>
    <property type="project" value="InterPro"/>
</dbReference>
<organism evidence="5 6">
    <name type="scientific">Salix viminalis</name>
    <name type="common">Common osier</name>
    <name type="synonym">Basket willow</name>
    <dbReference type="NCBI Taxonomy" id="40686"/>
    <lineage>
        <taxon>Eukaryota</taxon>
        <taxon>Viridiplantae</taxon>
        <taxon>Streptophyta</taxon>
        <taxon>Embryophyta</taxon>
        <taxon>Tracheophyta</taxon>
        <taxon>Spermatophyta</taxon>
        <taxon>Magnoliopsida</taxon>
        <taxon>eudicotyledons</taxon>
        <taxon>Gunneridae</taxon>
        <taxon>Pentapetalae</taxon>
        <taxon>rosids</taxon>
        <taxon>fabids</taxon>
        <taxon>Malpighiales</taxon>
        <taxon>Salicaceae</taxon>
        <taxon>Saliceae</taxon>
        <taxon>Salix</taxon>
    </lineage>
</organism>
<gene>
    <name evidence="5" type="ORF">OIU85_016563</name>
</gene>
<dbReference type="PANTHER" id="PTHR31344:SF0">
    <property type="entry name" value="NUCLEAR PORE COMPLEX PROTEIN NUP205"/>
    <property type="match status" value="1"/>
</dbReference>
<dbReference type="Proteomes" id="UP001151529">
    <property type="component" value="Chromosome 6"/>
</dbReference>
<protein>
    <submittedName>
        <fullName evidence="5">NUCLEAR PORE COMPLEX PROTEIN NUP205</fullName>
    </submittedName>
</protein>
<comment type="subcellular location">
    <subcellularLocation>
        <location evidence="1">Nucleus</location>
    </subcellularLocation>
</comment>
<sequence>MVSPKQLLSTIESTLLNPSPPSASERVELMHAIRSSLPSLQALLFYPPPKPSDRAQIVQSKEVRLPDSPAISLDDQDVQIALKLSDDLHLNEIECVRLLVSANQEWGLMAREPLEILRLAAGLWYTERRDLITALHMLLRAVVLDRGLEDDIVSDIQKYLEDLINGGLRQRLISLIKELNLEEPAGFGGPLSEHYVLDSRGALVERQAVVCRERLILGHCLVLSVLVVRTSPKDVKDIFNCLKDSAAEPVEGTNTLKHQITFSLLFSLVIAFISDALSAVPDKGSILSHDASFRKEFHETVMAAGNNPNVEGIVGVVRLAWCVHLMLINDVVSASSSNNSGYVNSCLEFIFSHNVFQFLLDNILRTAAYQNDDEDMIYMYNAYMHKLTACLLSHQLVRDKVKESKDKAMSTLNSYRLAVSQDLMLDSNLDSQQATETGPLLFVSLLEFVSEIYQKEPELLSGNDVLWTFVNFAGEDHTNFQTLVAFLKMLSALASSQEGAAKVYELLQGNAFRSIGWSTLFDCLTIYDEKFKQSVQTAGTMLPEFQEGDAKALVAYLDILQKVIENGNPVDRKNWFPDIEPLFKLLSYENVPPYLKGALRNAITTFVHISPVLRDATWSYLEQYDLPVVVGAQVGNSAQPIGTQVYDMPYELNEIEARRERYPSTISFLNLLNALIGEEKDASDRGRRFIGIFRFICDHVFGPFPQRAYADTCEKWQLVVSCLQHFHMMLSMYEIEDEDVDSVVDRSQLSAVTQPSSLQTQLPVLELLKDFMSGRIVFRNIMGILLPGVNSIITERTSQIYGQLLEKAVQLSLEIILLVLEKDLLVSDYWRPLYQPLDVILSQDHNLIVALLEYVRYDFLPKIQQCSIKIMSILSSRVVGLVQLLLKSNAANSLVEDYAACLEVRSEECQIIENKVDDPGVLIMQLLIDNISRPAPNVTHLLLKFDIDAVERTVLQPKFHYSCLKVVLEILDRLMKPEKNAMLHEFGFQLLYELSVDPLTCGPIMDLLSKKKYQFFVKHLDTIGIAPLPKRNSNQPLRISSLHQRAWLLKLLAVELHSGYVGGPTHREACQTMLAHLFGHDVIESGSDHVVYDEHTGTQTTSKNKLYYSQMHCGFIVIEVLELLEVIQFRSPDTTMKLSQIVSNMKYDLMAEDILEDPRTSGRGGIYYYSERADRLIDLASFRDRLWQKFNSVYPQLSNFGNEAELNDVRETIQQILRWGWKYNKNLEEQAAQLHMLTGWSLIVEVSASRRIHSLENRSEILYRVLDASLSASASRDCSLKMAFVLSQVALTCMAKLRDERFLGTGGLNSDNMTCLDVITGKKLSNGACHSILFKLIMAILRNESSETLRRRQYALLLGYFQYCQHMLDPNIPTSVLQFLMLEEQDSEDLDFQKIDKDQAELARTNFSIMRKEAQAILDLVINDATKGSEPGKTIALYVVAALICIDHERYFLNQLQSRGFLRSCLTSISNFSNQDGRHSLDSLQRASTLEAELALLLRISYKYGKSGAQVLFSMGALEHLASCRAVSLQGCLRRFDRNLRRDVSVDFDKQCMIVTPVLRLLFSLTSLVDTSDIFEVKNKIVREVINFVKGHQLLFDQILRADISTADELTVEQINLVVGILCKVWPYEENDQFGFVQGLFNMMRALFSCDSGAPTVELSSFRLCFSLGSYLYFLVTKMSLRLQVSDSSIDYHSPAILQQPTLMLLDSLLRSVTTSLEMAAEEKSLLLNKIQDINELSRQEVDEIINMCVLQECVSSSDDIQKRRYIAMMEMSRVAGERDQLITLLLPLAEHVLDIILVHFREGSMSSDNSGATKAVTFGTHTDPRQDLSLMCGMLVPTLERLELLSEDKVGHNLKVFRRLVTSLKELAIQNLAL</sequence>
<dbReference type="Pfam" id="PF11894">
    <property type="entry name" value="Nup192"/>
    <property type="match status" value="1"/>
</dbReference>
<dbReference type="InterPro" id="IPR021827">
    <property type="entry name" value="Nup186/Nup192/Nup205"/>
</dbReference>
<dbReference type="EMBL" id="JAPFFL010000002">
    <property type="protein sequence ID" value="KAJ6742494.1"/>
    <property type="molecule type" value="Genomic_DNA"/>
</dbReference>
<evidence type="ECO:0000313" key="5">
    <source>
        <dbReference type="EMBL" id="KAJ6742494.1"/>
    </source>
</evidence>
<evidence type="ECO:0000256" key="4">
    <source>
        <dbReference type="ARBA" id="ARBA00023242"/>
    </source>
</evidence>
<proteinExistence type="inferred from homology"/>